<dbReference type="Gene3D" id="3.50.50.60">
    <property type="entry name" value="FAD/NAD(P)-binding domain"/>
    <property type="match status" value="1"/>
</dbReference>
<sequence>MGDINISSQIDSFDYVIVGGGTAGLVAAARLSENSSISVLVLEAGPSSLDNPAINVPGRYGEGIGTDIDWQYETTPQAGLNNRSLQWPRGRVLGGTSALNFMAWTRPSREDLDAWKELGNEGWGWDDLLPFYQRTEDFTPPNDSDSLQHRLQTDVSALGTRGPIPISYLKEYSPSHQHWHDTLHNLGVKTNERHMSGSNIGVWTNIVAVDQATMRRSYSTTAYYLPVVERPNLKVITGASVREVILEQQSGAWAATGIRYEAEGHMCRVTATSEVIISGGTVASPQLLELSGVGNPAILKAAGITVKVANVNVGENVQDHMMTASIYEVDPSTATPDDLRTDARLAAAADAQYLASQTGPRTILPGSFCYLPLAQFIPAQELAAIADRAAKELPHGPLNAIRTRRLTDKQHLGSVEYIFDLGNWSPFVKTVPGKKYATLLQIFQYPFSYGNIHVDAKDPTRAPKIDPKYCEGLHGALDLKLQQLCTEHIGQRIVSTAPLKDLILKRVSPTEEESSCQGLQDWLVNNMIIDWHPVGSCSMGGRLGAEGGVVDSRLRVYGVKGLRVVDASIMPLQISSHPQATIYAIAEKATQMILEDLIYNHLPGCSNYTIATEYVDENGKPWNWLITPDKTSATSPDLIVVIAESIRRITGVEGPIYNYTSSALDVGLILWPEDMENGESAQWLVWTDNSVQSPEMITSMEDDIRRIIGIEGTIAKCVARTRNGPSLSMWYIPMLYVKQEEAIEQIPGIAQVTLDGPEPNYSDS</sequence>
<dbReference type="Pfam" id="PF05199">
    <property type="entry name" value="GMC_oxred_C"/>
    <property type="match status" value="1"/>
</dbReference>
<dbReference type="PROSITE" id="PS00624">
    <property type="entry name" value="GMC_OXRED_2"/>
    <property type="match status" value="1"/>
</dbReference>
<comment type="cofactor">
    <cofactor evidence="1">
        <name>FAD</name>
        <dbReference type="ChEBI" id="CHEBI:57692"/>
    </cofactor>
</comment>
<dbReference type="GO" id="GO:0050660">
    <property type="term" value="F:flavin adenine dinucleotide binding"/>
    <property type="evidence" value="ECO:0007669"/>
    <property type="project" value="InterPro"/>
</dbReference>
<dbReference type="PANTHER" id="PTHR11552:SF201">
    <property type="entry name" value="GLUCOSE-METHANOL-CHOLINE OXIDOREDUCTASE N-TERMINAL DOMAIN-CONTAINING PROTEIN"/>
    <property type="match status" value="1"/>
</dbReference>
<keyword evidence="10" id="KW-1185">Reference proteome</keyword>
<feature type="domain" description="Glucose-methanol-choline oxidoreductase N-terminal" evidence="8">
    <location>
        <begin position="280"/>
        <end position="294"/>
    </location>
</feature>
<comment type="caution">
    <text evidence="9">The sequence shown here is derived from an EMBL/GenBank/DDBJ whole genome shotgun (WGS) entry which is preliminary data.</text>
</comment>
<evidence type="ECO:0000256" key="1">
    <source>
        <dbReference type="ARBA" id="ARBA00001974"/>
    </source>
</evidence>
<dbReference type="InParanoid" id="A0A1V8SN45"/>
<gene>
    <name evidence="9" type="ORF">B0A48_14089</name>
</gene>
<dbReference type="InterPro" id="IPR012132">
    <property type="entry name" value="GMC_OxRdtase"/>
</dbReference>
<proteinExistence type="inferred from homology"/>
<dbReference type="SUPFAM" id="SSF51905">
    <property type="entry name" value="FAD/NAD(P)-binding domain"/>
    <property type="match status" value="1"/>
</dbReference>
<dbReference type="GO" id="GO:0016614">
    <property type="term" value="F:oxidoreductase activity, acting on CH-OH group of donors"/>
    <property type="evidence" value="ECO:0007669"/>
    <property type="project" value="InterPro"/>
</dbReference>
<evidence type="ECO:0000313" key="10">
    <source>
        <dbReference type="Proteomes" id="UP000192596"/>
    </source>
</evidence>
<evidence type="ECO:0000313" key="9">
    <source>
        <dbReference type="EMBL" id="OQO00302.1"/>
    </source>
</evidence>
<feature type="domain" description="Glucose-methanol-choline oxidoreductase N-terminal" evidence="7">
    <location>
        <begin position="90"/>
        <end position="113"/>
    </location>
</feature>
<dbReference type="EMBL" id="NAJO01000036">
    <property type="protein sequence ID" value="OQO00302.1"/>
    <property type="molecule type" value="Genomic_DNA"/>
</dbReference>
<evidence type="ECO:0000259" key="8">
    <source>
        <dbReference type="PROSITE" id="PS00624"/>
    </source>
</evidence>
<comment type="similarity">
    <text evidence="2 6">Belongs to the GMC oxidoreductase family.</text>
</comment>
<dbReference type="InterPro" id="IPR036188">
    <property type="entry name" value="FAD/NAD-bd_sf"/>
</dbReference>
<dbReference type="SUPFAM" id="SSF54373">
    <property type="entry name" value="FAD-linked reductases, C-terminal domain"/>
    <property type="match status" value="1"/>
</dbReference>
<protein>
    <recommendedName>
        <fullName evidence="7 8">Glucose-methanol-choline oxidoreductase N-terminal domain-containing protein</fullName>
    </recommendedName>
</protein>
<evidence type="ECO:0000256" key="5">
    <source>
        <dbReference type="ARBA" id="ARBA00023002"/>
    </source>
</evidence>
<keyword evidence="4 6" id="KW-0274">FAD</keyword>
<name>A0A1V8SN45_9PEZI</name>
<evidence type="ECO:0000259" key="7">
    <source>
        <dbReference type="PROSITE" id="PS00623"/>
    </source>
</evidence>
<evidence type="ECO:0000256" key="4">
    <source>
        <dbReference type="ARBA" id="ARBA00022827"/>
    </source>
</evidence>
<dbReference type="OrthoDB" id="269227at2759"/>
<evidence type="ECO:0000256" key="6">
    <source>
        <dbReference type="RuleBase" id="RU003968"/>
    </source>
</evidence>
<dbReference type="PANTHER" id="PTHR11552">
    <property type="entry name" value="GLUCOSE-METHANOL-CHOLINE GMC OXIDOREDUCTASE"/>
    <property type="match status" value="1"/>
</dbReference>
<dbReference type="PROSITE" id="PS00623">
    <property type="entry name" value="GMC_OXRED_1"/>
    <property type="match status" value="1"/>
</dbReference>
<dbReference type="Pfam" id="PF00732">
    <property type="entry name" value="GMC_oxred_N"/>
    <property type="match status" value="1"/>
</dbReference>
<reference evidence="10" key="1">
    <citation type="submission" date="2017-03" db="EMBL/GenBank/DDBJ databases">
        <title>Genomes of endolithic fungi from Antarctica.</title>
        <authorList>
            <person name="Coleine C."/>
            <person name="Masonjones S."/>
            <person name="Stajich J.E."/>
        </authorList>
    </citation>
    <scope>NUCLEOTIDE SEQUENCE [LARGE SCALE GENOMIC DNA]</scope>
    <source>
        <strain evidence="10">CCFEE 5527</strain>
    </source>
</reference>
<keyword evidence="5" id="KW-0560">Oxidoreductase</keyword>
<organism evidence="9 10">
    <name type="scientific">Cryoendolithus antarcticus</name>
    <dbReference type="NCBI Taxonomy" id="1507870"/>
    <lineage>
        <taxon>Eukaryota</taxon>
        <taxon>Fungi</taxon>
        <taxon>Dikarya</taxon>
        <taxon>Ascomycota</taxon>
        <taxon>Pezizomycotina</taxon>
        <taxon>Dothideomycetes</taxon>
        <taxon>Dothideomycetidae</taxon>
        <taxon>Cladosporiales</taxon>
        <taxon>Cladosporiaceae</taxon>
        <taxon>Cryoendolithus</taxon>
    </lineage>
</organism>
<dbReference type="Proteomes" id="UP000192596">
    <property type="component" value="Unassembled WGS sequence"/>
</dbReference>
<accession>A0A1V8SN45</accession>
<evidence type="ECO:0000256" key="2">
    <source>
        <dbReference type="ARBA" id="ARBA00010790"/>
    </source>
</evidence>
<keyword evidence="3 6" id="KW-0285">Flavoprotein</keyword>
<evidence type="ECO:0000256" key="3">
    <source>
        <dbReference type="ARBA" id="ARBA00022630"/>
    </source>
</evidence>
<dbReference type="AlphaFoldDB" id="A0A1V8SN45"/>
<dbReference type="STRING" id="1507870.A0A1V8SN45"/>
<dbReference type="InterPro" id="IPR007867">
    <property type="entry name" value="GMC_OxRtase_C"/>
</dbReference>
<dbReference type="InterPro" id="IPR000172">
    <property type="entry name" value="GMC_OxRdtase_N"/>
</dbReference>
<dbReference type="Gene3D" id="3.30.560.10">
    <property type="entry name" value="Glucose Oxidase, domain 3"/>
    <property type="match status" value="1"/>
</dbReference>